<protein>
    <submittedName>
        <fullName evidence="3">Cytochrome P450</fullName>
    </submittedName>
</protein>
<evidence type="ECO:0000313" key="3">
    <source>
        <dbReference type="EMBL" id="MBW2939903.1"/>
    </source>
</evidence>
<gene>
    <name evidence="3" type="ORF">KXJ70_03910</name>
</gene>
<comment type="similarity">
    <text evidence="2">Belongs to the cytochrome P450 family.</text>
</comment>
<evidence type="ECO:0000313" key="4">
    <source>
        <dbReference type="Proteomes" id="UP001166291"/>
    </source>
</evidence>
<comment type="caution">
    <text evidence="3">The sequence shown here is derived from an EMBL/GenBank/DDBJ whole genome shotgun (WGS) entry which is preliminary data.</text>
</comment>
<dbReference type="Proteomes" id="UP001166291">
    <property type="component" value="Unassembled WGS sequence"/>
</dbReference>
<keyword evidence="4" id="KW-1185">Reference proteome</keyword>
<reference evidence="3" key="1">
    <citation type="submission" date="2021-07" db="EMBL/GenBank/DDBJ databases">
        <title>Zhongshania sp. CAU 1632 isolated from seawater.</title>
        <authorList>
            <person name="Kim W."/>
        </authorList>
    </citation>
    <scope>NUCLEOTIDE SEQUENCE</scope>
    <source>
        <strain evidence="3">CAU 1632</strain>
    </source>
</reference>
<dbReference type="PANTHER" id="PTHR46696:SF1">
    <property type="entry name" value="CYTOCHROME P450 YJIB-RELATED"/>
    <property type="match status" value="1"/>
</dbReference>
<evidence type="ECO:0000256" key="2">
    <source>
        <dbReference type="ARBA" id="ARBA00010617"/>
    </source>
</evidence>
<organism evidence="3 4">
    <name type="scientific">Zhongshania aquimaris</name>
    <dbReference type="NCBI Taxonomy" id="2857107"/>
    <lineage>
        <taxon>Bacteria</taxon>
        <taxon>Pseudomonadati</taxon>
        <taxon>Pseudomonadota</taxon>
        <taxon>Gammaproteobacteria</taxon>
        <taxon>Cellvibrionales</taxon>
        <taxon>Spongiibacteraceae</taxon>
        <taxon>Zhongshania</taxon>
    </lineage>
</organism>
<evidence type="ECO:0000256" key="1">
    <source>
        <dbReference type="ARBA" id="ARBA00001971"/>
    </source>
</evidence>
<dbReference type="PANTHER" id="PTHR46696">
    <property type="entry name" value="P450, PUTATIVE (EUROFUNG)-RELATED"/>
    <property type="match status" value="1"/>
</dbReference>
<comment type="cofactor">
    <cofactor evidence="1">
        <name>heme</name>
        <dbReference type="ChEBI" id="CHEBI:30413"/>
    </cofactor>
</comment>
<dbReference type="EMBL" id="JAHWDQ010000001">
    <property type="protein sequence ID" value="MBW2939903.1"/>
    <property type="molecule type" value="Genomic_DNA"/>
</dbReference>
<proteinExistence type="inferred from homology"/>
<accession>A0ABS6VNK7</accession>
<sequence length="395" mass="45044">MSINYDPFSEKAMKDPLPLYSALRAEGKPHYIEKYNAWALTRFEDVMKASTHHEKDVTFTAGQTPGQLLLGEPVLKAFTTMDAPEHRKWRGVIRKNYTPEGIEEHRERFTELARNILEPLLDKGEFDVYHDYANQVFCLNSGYNLGLSSSESISCRRLIDEMLHRDSGQVGSGSTRNQKAATELMTFLANFVQKVRANPDLAVRHTAAYLYADIDGKQLDDEELALLLLNFLIVGSETTPMVVAGMLYHLAQNTDVKMRVLNDHRLIKELYIETCRYDQPTNMLCRRAVNAFDLNGAHILPGQNLLYIYASANRDEEEFEQADTFNIFRKRRRDLSYGAGGHKCLGMHMATMGAEILVSELFKSISDYEVLEDQCERSYGEFLNGYLTVPIRVTL</sequence>
<dbReference type="Pfam" id="PF00067">
    <property type="entry name" value="p450"/>
    <property type="match status" value="1"/>
</dbReference>
<name>A0ABS6VNK7_9GAMM</name>
<dbReference type="RefSeq" id="WP_219042138.1">
    <property type="nucleotide sequence ID" value="NZ_JAHWDQ010000001.1"/>
</dbReference>
<dbReference type="InterPro" id="IPR001128">
    <property type="entry name" value="Cyt_P450"/>
</dbReference>